<dbReference type="Pfam" id="PF05708">
    <property type="entry name" value="Peptidase_C92"/>
    <property type="match status" value="1"/>
</dbReference>
<dbReference type="NCBIfam" id="NF007458">
    <property type="entry name" value="PRK10030.1"/>
    <property type="match status" value="1"/>
</dbReference>
<dbReference type="SUPFAM" id="SSF54001">
    <property type="entry name" value="Cysteine proteinases"/>
    <property type="match status" value="1"/>
</dbReference>
<sequence>MIRIILITFIIFVLNLATPKVFYHLSNQASFLVENIEIKDGDIIFQTSTSTQSKAIQVATHSKYSHCGIIFKINNQYFVFEAVEPVKFTPLKDWINKGLDKHYVIKRLKNANKVLSTSIIEKMKLATNQFKGKHYDIYFDWSDEKIYCSELIWKIYKGTTGIEIGNLEKLKNFDLNNIAVKKKMAERYGNNLPLNQKVISPVSIFNSPLLKTISSN</sequence>
<organism evidence="1 2">
    <name type="scientific">Pedobacter jamesrossensis</name>
    <dbReference type="NCBI Taxonomy" id="1908238"/>
    <lineage>
        <taxon>Bacteria</taxon>
        <taxon>Pseudomonadati</taxon>
        <taxon>Bacteroidota</taxon>
        <taxon>Sphingobacteriia</taxon>
        <taxon>Sphingobacteriales</taxon>
        <taxon>Sphingobacteriaceae</taxon>
        <taxon>Pedobacter</taxon>
    </lineage>
</organism>
<name>A0ABV8NL74_9SPHI</name>
<keyword evidence="2" id="KW-1185">Reference proteome</keyword>
<proteinExistence type="predicted"/>
<comment type="caution">
    <text evidence="1">The sequence shown here is derived from an EMBL/GenBank/DDBJ whole genome shotgun (WGS) entry which is preliminary data.</text>
</comment>
<dbReference type="Gene3D" id="3.90.1720.10">
    <property type="entry name" value="endopeptidase domain like (from Nostoc punctiforme)"/>
    <property type="match status" value="1"/>
</dbReference>
<dbReference type="RefSeq" id="WP_378961087.1">
    <property type="nucleotide sequence ID" value="NZ_JBHRXC010000001.1"/>
</dbReference>
<protein>
    <submittedName>
        <fullName evidence="1">YiiX family permuted papain-like enzyme</fullName>
    </submittedName>
</protein>
<reference evidence="2" key="1">
    <citation type="journal article" date="2019" name="Int. J. Syst. Evol. Microbiol.">
        <title>The Global Catalogue of Microorganisms (GCM) 10K type strain sequencing project: providing services to taxonomists for standard genome sequencing and annotation.</title>
        <authorList>
            <consortium name="The Broad Institute Genomics Platform"/>
            <consortium name="The Broad Institute Genome Sequencing Center for Infectious Disease"/>
            <person name="Wu L."/>
            <person name="Ma J."/>
        </authorList>
    </citation>
    <scope>NUCLEOTIDE SEQUENCE [LARGE SCALE GENOMIC DNA]</scope>
    <source>
        <strain evidence="2">CCM 8689</strain>
    </source>
</reference>
<dbReference type="InterPro" id="IPR024453">
    <property type="entry name" value="Peptidase_C92"/>
</dbReference>
<evidence type="ECO:0000313" key="2">
    <source>
        <dbReference type="Proteomes" id="UP001595792"/>
    </source>
</evidence>
<accession>A0ABV8NL74</accession>
<dbReference type="InterPro" id="IPR038765">
    <property type="entry name" value="Papain-like_cys_pep_sf"/>
</dbReference>
<gene>
    <name evidence="1" type="ORF">ACFOUY_12610</name>
</gene>
<evidence type="ECO:0000313" key="1">
    <source>
        <dbReference type="EMBL" id="MFC4197539.1"/>
    </source>
</evidence>
<dbReference type="Proteomes" id="UP001595792">
    <property type="component" value="Unassembled WGS sequence"/>
</dbReference>
<dbReference type="EMBL" id="JBHSBY010000120">
    <property type="protein sequence ID" value="MFC4197539.1"/>
    <property type="molecule type" value="Genomic_DNA"/>
</dbReference>